<sequence length="104" mass="11951">MKKDKREYEAIKVWISDVQLTETLKYKKATVFKDIMQNTCEYQRTVMHVVAVAFESGVNRQNGESETQPKPTIALKTIANLNNRADTSTLISDMQYYNPSSTRV</sequence>
<proteinExistence type="predicted"/>
<organism evidence="1 2">
    <name type="scientific">Heterorhabditis bacteriophora</name>
    <name type="common">Entomopathogenic nematode worm</name>
    <dbReference type="NCBI Taxonomy" id="37862"/>
    <lineage>
        <taxon>Eukaryota</taxon>
        <taxon>Metazoa</taxon>
        <taxon>Ecdysozoa</taxon>
        <taxon>Nematoda</taxon>
        <taxon>Chromadorea</taxon>
        <taxon>Rhabditida</taxon>
        <taxon>Rhabditina</taxon>
        <taxon>Rhabditomorpha</taxon>
        <taxon>Strongyloidea</taxon>
        <taxon>Heterorhabditidae</taxon>
        <taxon>Heterorhabditis</taxon>
    </lineage>
</organism>
<accession>A0A1I7WP26</accession>
<evidence type="ECO:0000313" key="2">
    <source>
        <dbReference type="WBParaSite" id="Hba_06895"/>
    </source>
</evidence>
<keyword evidence="1" id="KW-1185">Reference proteome</keyword>
<protein>
    <submittedName>
        <fullName evidence="2">Ovule protein</fullName>
    </submittedName>
</protein>
<dbReference type="Proteomes" id="UP000095283">
    <property type="component" value="Unplaced"/>
</dbReference>
<dbReference type="AlphaFoldDB" id="A0A1I7WP26"/>
<dbReference type="WBParaSite" id="Hba_06895">
    <property type="protein sequence ID" value="Hba_06895"/>
    <property type="gene ID" value="Hba_06895"/>
</dbReference>
<reference evidence="2" key="1">
    <citation type="submission" date="2016-11" db="UniProtKB">
        <authorList>
            <consortium name="WormBaseParasite"/>
        </authorList>
    </citation>
    <scope>IDENTIFICATION</scope>
</reference>
<evidence type="ECO:0000313" key="1">
    <source>
        <dbReference type="Proteomes" id="UP000095283"/>
    </source>
</evidence>
<name>A0A1I7WP26_HETBA</name>